<comment type="caution">
    <text evidence="1">The sequence shown here is derived from an EMBL/GenBank/DDBJ whole genome shotgun (WGS) entry which is preliminary data.</text>
</comment>
<organism evidence="1 2">
    <name type="scientific">Moellerella wisconsensis ATCC 35017</name>
    <dbReference type="NCBI Taxonomy" id="1354267"/>
    <lineage>
        <taxon>Bacteria</taxon>
        <taxon>Pseudomonadati</taxon>
        <taxon>Pseudomonadota</taxon>
        <taxon>Gammaproteobacteria</taxon>
        <taxon>Enterobacterales</taxon>
        <taxon>Morganellaceae</taxon>
        <taxon>Moellerella</taxon>
    </lineage>
</organism>
<dbReference type="AlphaFoldDB" id="A0A0N0Z9F4"/>
<keyword evidence="2" id="KW-1185">Reference proteome</keyword>
<gene>
    <name evidence="1" type="ORF">M992_0684</name>
</gene>
<dbReference type="RefSeq" id="WP_053907322.1">
    <property type="nucleotide sequence ID" value="NZ_CAWMUS010000007.1"/>
</dbReference>
<evidence type="ECO:0000313" key="1">
    <source>
        <dbReference type="EMBL" id="KPD03765.1"/>
    </source>
</evidence>
<proteinExistence type="predicted"/>
<sequence length="226" mass="25921">MDLLIKLDIELHEEISIPSLIDIFSHMILTCESITNEKEDSWYLTGDTLEEALQKKAFNQCTPTDLLKAIPYFDCMETIWANENKSLSIIKYTGSGLIYSLDFTIRDISLPNKIAIIEALNYYIGNYRIVCVQIDINGYWYNDKNVFPDRLPVGWMLYLNKKITQQQVPMAAELIDIENKKNSGTLIISTDHVFDGSDKDDIKKANEIEIQLTALGLLPLIREIYS</sequence>
<accession>A0A0N0Z9F4</accession>
<name>A0A0N0Z9F4_9GAMM</name>
<reference evidence="1 2" key="1">
    <citation type="submission" date="2015-07" db="EMBL/GenBank/DDBJ databases">
        <title>ATOL: Assembling a taxonomically balanced genome-scale reconstruction of the evolutionary history of the Enterobacteriaceae.</title>
        <authorList>
            <person name="Plunkett G.III."/>
            <person name="Neeno-Eckwall E.C."/>
            <person name="Glasner J.D."/>
            <person name="Perna N.T."/>
        </authorList>
    </citation>
    <scope>NUCLEOTIDE SEQUENCE [LARGE SCALE GENOMIC DNA]</scope>
    <source>
        <strain evidence="1 2">ATCC 35017</strain>
    </source>
</reference>
<evidence type="ECO:0000313" key="2">
    <source>
        <dbReference type="Proteomes" id="UP000053226"/>
    </source>
</evidence>
<protein>
    <submittedName>
        <fullName evidence="1">Uncharacterized protein</fullName>
    </submittedName>
</protein>
<dbReference type="Proteomes" id="UP000053226">
    <property type="component" value="Unassembled WGS sequence"/>
</dbReference>
<dbReference type="EMBL" id="LGAA01000007">
    <property type="protein sequence ID" value="KPD03765.1"/>
    <property type="molecule type" value="Genomic_DNA"/>
</dbReference>